<feature type="non-terminal residue" evidence="1">
    <location>
        <position position="308"/>
    </location>
</feature>
<protein>
    <submittedName>
        <fullName evidence="1">Uncharacterized protein</fullName>
    </submittedName>
</protein>
<organism evidence="1">
    <name type="scientific">Cuerna arida</name>
    <dbReference type="NCBI Taxonomy" id="1464854"/>
    <lineage>
        <taxon>Eukaryota</taxon>
        <taxon>Metazoa</taxon>
        <taxon>Ecdysozoa</taxon>
        <taxon>Arthropoda</taxon>
        <taxon>Hexapoda</taxon>
        <taxon>Insecta</taxon>
        <taxon>Pterygota</taxon>
        <taxon>Neoptera</taxon>
        <taxon>Paraneoptera</taxon>
        <taxon>Hemiptera</taxon>
        <taxon>Auchenorrhyncha</taxon>
        <taxon>Membracoidea</taxon>
        <taxon>Cicadellidae</taxon>
        <taxon>Cicadellinae</taxon>
        <taxon>Proconiini</taxon>
        <taxon>Cuerna</taxon>
    </lineage>
</organism>
<evidence type="ECO:0000313" key="1">
    <source>
        <dbReference type="EMBL" id="JAS61608.1"/>
    </source>
</evidence>
<dbReference type="PANTHER" id="PTHR33053">
    <property type="entry name" value="PROTEIN, PUTATIVE-RELATED"/>
    <property type="match status" value="1"/>
</dbReference>
<dbReference type="PANTHER" id="PTHR33053:SF26">
    <property type="entry name" value="TRANSPOSASE DOMAIN-CONTAINING PROTEIN"/>
    <property type="match status" value="1"/>
</dbReference>
<gene>
    <name evidence="1" type="ORF">g.130</name>
</gene>
<feature type="non-terminal residue" evidence="1">
    <location>
        <position position="1"/>
    </location>
</feature>
<sequence length="308" mass="33936">TSEYKSENDKCKSINLQDSSTCGNSCRSGIDCDFNSTFLRNDKCSNSGNGNDSDNNSDLNEISMETNLCSSDGYSCECGSNSDFNIFPDGDINISDGNVSESGSCVDIVCRNINNEHFVSSSSNEDENSKVLNCSPEYISKLADWAVKFQVKNNAINALLQIQRNEPGYESLPKDSRTLLSTPRSTKIRKVDPGEYYHYGCENSLKEYLLSQGTVKPTNIQVFVGVDGLPISNSGSSQVWPILCYFKSNLSNVKSQVYTIGIYHGYEKPHCSNDFLSDFINEISYLISNGFKVDNSNLIIGVKLSAVI</sequence>
<proteinExistence type="predicted"/>
<dbReference type="EMBL" id="GECZ01008161">
    <property type="protein sequence ID" value="JAS61608.1"/>
    <property type="molecule type" value="Transcribed_RNA"/>
</dbReference>
<name>A0A1B6GGP0_9HEMI</name>
<accession>A0A1B6GGP0</accession>
<dbReference type="AlphaFoldDB" id="A0A1B6GGP0"/>
<reference evidence="1" key="1">
    <citation type="submission" date="2015-11" db="EMBL/GenBank/DDBJ databases">
        <title>De novo transcriptome assembly of four potential Pierce s Disease insect vectors from Arizona vineyards.</title>
        <authorList>
            <person name="Tassone E.E."/>
        </authorList>
    </citation>
    <scope>NUCLEOTIDE SEQUENCE</scope>
</reference>